<organism evidence="1 2">
    <name type="scientific">Hymenolepis diminuta</name>
    <name type="common">Rat tapeworm</name>
    <dbReference type="NCBI Taxonomy" id="6216"/>
    <lineage>
        <taxon>Eukaryota</taxon>
        <taxon>Metazoa</taxon>
        <taxon>Spiralia</taxon>
        <taxon>Lophotrochozoa</taxon>
        <taxon>Platyhelminthes</taxon>
        <taxon>Cestoda</taxon>
        <taxon>Eucestoda</taxon>
        <taxon>Cyclophyllidea</taxon>
        <taxon>Hymenolepididae</taxon>
        <taxon>Hymenolepis</taxon>
    </lineage>
</organism>
<gene>
    <name evidence="1" type="ORF">WMSIL1_LOCUS4181</name>
</gene>
<accession>A0A564Y9H1</accession>
<dbReference type="EMBL" id="CABIJS010000122">
    <property type="protein sequence ID" value="VUZ43911.1"/>
    <property type="molecule type" value="Genomic_DNA"/>
</dbReference>
<protein>
    <submittedName>
        <fullName evidence="1">Uncharacterized protein</fullName>
    </submittedName>
</protein>
<sequence length="145" mass="15961">MPTSSQPPSPSTKLQTINYKLRPSVLLKAKLTRKCNTCNLLAVNNKNQVAEPPPTTVNYLLLANPNSVLPKPSPVVPPDNVHPILVSSLPLKILYNLPLSQSSPHSKTLLNLPLYLFACLDPNSLALVSVEELTFLPDWPIMYNN</sequence>
<evidence type="ECO:0000313" key="2">
    <source>
        <dbReference type="Proteomes" id="UP000321570"/>
    </source>
</evidence>
<evidence type="ECO:0000313" key="1">
    <source>
        <dbReference type="EMBL" id="VUZ43911.1"/>
    </source>
</evidence>
<reference evidence="1 2" key="1">
    <citation type="submission" date="2019-07" db="EMBL/GenBank/DDBJ databases">
        <authorList>
            <person name="Jastrzebski P J."/>
            <person name="Paukszto L."/>
            <person name="Jastrzebski P J."/>
        </authorList>
    </citation>
    <scope>NUCLEOTIDE SEQUENCE [LARGE SCALE GENOMIC DNA]</scope>
    <source>
        <strain evidence="1 2">WMS-il1</strain>
    </source>
</reference>
<dbReference type="AlphaFoldDB" id="A0A564Y9H1"/>
<name>A0A564Y9H1_HYMDI</name>
<keyword evidence="2" id="KW-1185">Reference proteome</keyword>
<proteinExistence type="predicted"/>
<dbReference type="Proteomes" id="UP000321570">
    <property type="component" value="Unassembled WGS sequence"/>
</dbReference>